<dbReference type="GO" id="GO:0006779">
    <property type="term" value="P:porphyrin-containing compound biosynthetic process"/>
    <property type="evidence" value="ECO:0007669"/>
    <property type="project" value="InterPro"/>
</dbReference>
<evidence type="ECO:0000256" key="1">
    <source>
        <dbReference type="ARBA" id="ARBA00006100"/>
    </source>
</evidence>
<protein>
    <recommendedName>
        <fullName evidence="2 9">Heme chaperone HemW</fullName>
    </recommendedName>
</protein>
<comment type="function">
    <text evidence="9">Probably acts as a heme chaperone, transferring heme to an unknown acceptor. Binds one molecule of heme per monomer, possibly covalently. Binds 1 [4Fe-4S] cluster. The cluster is coordinated with 3 cysteines and an exchangeable S-adenosyl-L-methionine.</text>
</comment>
<dbReference type="NCBIfam" id="TIGR00539">
    <property type="entry name" value="hemN_rel"/>
    <property type="match status" value="1"/>
</dbReference>
<dbReference type="InterPro" id="IPR013785">
    <property type="entry name" value="Aldolase_TIM"/>
</dbReference>
<dbReference type="InterPro" id="IPR034505">
    <property type="entry name" value="Coproporphyrinogen-III_oxidase"/>
</dbReference>
<dbReference type="RefSeq" id="WP_193495496.1">
    <property type="nucleotide sequence ID" value="NZ_CP063169.1"/>
</dbReference>
<evidence type="ECO:0000313" key="12">
    <source>
        <dbReference type="EMBL" id="QOR69246.1"/>
    </source>
</evidence>
<evidence type="ECO:0000256" key="8">
    <source>
        <dbReference type="ARBA" id="ARBA00023186"/>
    </source>
</evidence>
<dbReference type="KEGG" id="halt:IM660_11040"/>
<dbReference type="PANTHER" id="PTHR13932">
    <property type="entry name" value="COPROPORPHYRINIGEN III OXIDASE"/>
    <property type="match status" value="1"/>
</dbReference>
<sequence>MTASSRPSVPAPGGVPLTLGEPPTAAPGVAVNGFLPQRLAREEAGAGTECGPDFGVYLHVPFCTVRCGYCDFNTYTAAELGTGANRSDYAATAVGEIALAQEALRSAGIARREVRTVFVGGGTPTLLPPGDLAAMLDAVDDAWGLAADAEVTTEANPDSVDAADLAALAAAGFTRVSFGMQSAVPEVLATLERTHDPERIPAVVGWARDAGLSVSLDLIYGAPGETLAQWQRSLEAVLALAPDHVSAYALVVEQGTKMAAQVRRGELPMPDPDDEADKYELAATMLAEAGYDWYEISNFARTAADRCRHNIAYWRSDDWWGIGPGAHSHVAGQRWWNVKHPRPYAAAVAAGNLPVDGSEVLSGEDRETERILLGIRLAEGLDVGATLADRLPQLVDEGLLEAEPAQQGRAVLTLRGRLLADTVVRRLT</sequence>
<evidence type="ECO:0000256" key="9">
    <source>
        <dbReference type="RuleBase" id="RU364116"/>
    </source>
</evidence>
<comment type="subcellular location">
    <subcellularLocation>
        <location evidence="9">Cytoplasm</location>
    </subcellularLocation>
</comment>
<dbReference type="SMART" id="SM00729">
    <property type="entry name" value="Elp3"/>
    <property type="match status" value="1"/>
</dbReference>
<dbReference type="InterPro" id="IPR006638">
    <property type="entry name" value="Elp3/MiaA/NifB-like_rSAM"/>
</dbReference>
<keyword evidence="7 9" id="KW-0411">Iron-sulfur</keyword>
<dbReference type="SFLD" id="SFLDG01065">
    <property type="entry name" value="anaerobic_coproporphyrinogen-I"/>
    <property type="match status" value="1"/>
</dbReference>
<dbReference type="GO" id="GO:0005737">
    <property type="term" value="C:cytoplasm"/>
    <property type="evidence" value="ECO:0007669"/>
    <property type="project" value="UniProtKB-SubCell"/>
</dbReference>
<dbReference type="GO" id="GO:0051539">
    <property type="term" value="F:4 iron, 4 sulfur cluster binding"/>
    <property type="evidence" value="ECO:0007669"/>
    <property type="project" value="UniProtKB-UniRule"/>
</dbReference>
<dbReference type="Proteomes" id="UP000593758">
    <property type="component" value="Chromosome"/>
</dbReference>
<evidence type="ECO:0000256" key="10">
    <source>
        <dbReference type="SAM" id="MobiDB-lite"/>
    </source>
</evidence>
<feature type="region of interest" description="Disordered" evidence="10">
    <location>
        <begin position="1"/>
        <end position="22"/>
    </location>
</feature>
<organism evidence="12 13">
    <name type="scientific">Ruania alkalisoli</name>
    <dbReference type="NCBI Taxonomy" id="2779775"/>
    <lineage>
        <taxon>Bacteria</taxon>
        <taxon>Bacillati</taxon>
        <taxon>Actinomycetota</taxon>
        <taxon>Actinomycetes</taxon>
        <taxon>Micrococcales</taxon>
        <taxon>Ruaniaceae</taxon>
        <taxon>Ruania</taxon>
    </lineage>
</organism>
<dbReference type="EMBL" id="CP063169">
    <property type="protein sequence ID" value="QOR69246.1"/>
    <property type="molecule type" value="Genomic_DNA"/>
</dbReference>
<evidence type="ECO:0000256" key="7">
    <source>
        <dbReference type="ARBA" id="ARBA00023014"/>
    </source>
</evidence>
<dbReference type="InterPro" id="IPR007197">
    <property type="entry name" value="rSAM"/>
</dbReference>
<dbReference type="SFLD" id="SFLDG01082">
    <property type="entry name" value="B12-binding_domain_containing"/>
    <property type="match status" value="1"/>
</dbReference>
<keyword evidence="9" id="KW-0963">Cytoplasm</keyword>
<name>A0A7M1SNU1_9MICO</name>
<dbReference type="InterPro" id="IPR004559">
    <property type="entry name" value="HemW-like"/>
</dbReference>
<dbReference type="PROSITE" id="PS51918">
    <property type="entry name" value="RADICAL_SAM"/>
    <property type="match status" value="1"/>
</dbReference>
<keyword evidence="5 9" id="KW-0479">Metal-binding</keyword>
<dbReference type="InterPro" id="IPR058240">
    <property type="entry name" value="rSAM_sf"/>
</dbReference>
<keyword evidence="8 9" id="KW-0143">Chaperone</keyword>
<proteinExistence type="inferred from homology"/>
<evidence type="ECO:0000259" key="11">
    <source>
        <dbReference type="PROSITE" id="PS51918"/>
    </source>
</evidence>
<dbReference type="SFLD" id="SFLDF00562">
    <property type="entry name" value="HemN-like__clustered_with_heat"/>
    <property type="match status" value="1"/>
</dbReference>
<keyword evidence="9" id="KW-0004">4Fe-4S</keyword>
<dbReference type="GO" id="GO:0046872">
    <property type="term" value="F:metal ion binding"/>
    <property type="evidence" value="ECO:0007669"/>
    <property type="project" value="UniProtKB-UniRule"/>
</dbReference>
<dbReference type="GO" id="GO:0004109">
    <property type="term" value="F:coproporphyrinogen oxidase activity"/>
    <property type="evidence" value="ECO:0007669"/>
    <property type="project" value="InterPro"/>
</dbReference>
<evidence type="ECO:0000256" key="2">
    <source>
        <dbReference type="ARBA" id="ARBA00017228"/>
    </source>
</evidence>
<evidence type="ECO:0000256" key="6">
    <source>
        <dbReference type="ARBA" id="ARBA00023004"/>
    </source>
</evidence>
<accession>A0A7M1SNU1</accession>
<keyword evidence="13" id="KW-1185">Reference proteome</keyword>
<keyword evidence="3 9" id="KW-0349">Heme</keyword>
<feature type="domain" description="Radical SAM core" evidence="11">
    <location>
        <begin position="48"/>
        <end position="292"/>
    </location>
</feature>
<reference evidence="12 13" key="1">
    <citation type="submission" date="2020-10" db="EMBL/GenBank/DDBJ databases">
        <title>Haloactinobacterium sp. RN3S43, a bacterium isolated from saline soil.</title>
        <authorList>
            <person name="Sun J.-Q."/>
        </authorList>
    </citation>
    <scope>NUCLEOTIDE SEQUENCE [LARGE SCALE GENOMIC DNA]</scope>
    <source>
        <strain evidence="12 13">RN3S43</strain>
    </source>
</reference>
<evidence type="ECO:0000256" key="3">
    <source>
        <dbReference type="ARBA" id="ARBA00022617"/>
    </source>
</evidence>
<dbReference type="SUPFAM" id="SSF102114">
    <property type="entry name" value="Radical SAM enzymes"/>
    <property type="match status" value="1"/>
</dbReference>
<dbReference type="PANTHER" id="PTHR13932:SF5">
    <property type="entry name" value="RADICAL S-ADENOSYL METHIONINE DOMAIN-CONTAINING PROTEIN 1, MITOCHONDRIAL"/>
    <property type="match status" value="1"/>
</dbReference>
<gene>
    <name evidence="12" type="ORF">IM660_11040</name>
</gene>
<dbReference type="SFLD" id="SFLDS00029">
    <property type="entry name" value="Radical_SAM"/>
    <property type="match status" value="1"/>
</dbReference>
<evidence type="ECO:0000256" key="5">
    <source>
        <dbReference type="ARBA" id="ARBA00022723"/>
    </source>
</evidence>
<dbReference type="Gene3D" id="3.20.20.70">
    <property type="entry name" value="Aldolase class I"/>
    <property type="match status" value="1"/>
</dbReference>
<evidence type="ECO:0000256" key="4">
    <source>
        <dbReference type="ARBA" id="ARBA00022691"/>
    </source>
</evidence>
<comment type="similarity">
    <text evidence="1">Belongs to the anaerobic coproporphyrinogen-III oxidase family. HemW subfamily.</text>
</comment>
<dbReference type="AlphaFoldDB" id="A0A7M1SNU1"/>
<keyword evidence="4 9" id="KW-0949">S-adenosyl-L-methionine</keyword>
<dbReference type="CDD" id="cd01335">
    <property type="entry name" value="Radical_SAM"/>
    <property type="match status" value="1"/>
</dbReference>
<evidence type="ECO:0000313" key="13">
    <source>
        <dbReference type="Proteomes" id="UP000593758"/>
    </source>
</evidence>
<keyword evidence="6 9" id="KW-0408">Iron</keyword>
<dbReference type="Pfam" id="PF04055">
    <property type="entry name" value="Radical_SAM"/>
    <property type="match status" value="1"/>
</dbReference>